<keyword evidence="4" id="KW-0547">Nucleotide-binding</keyword>
<feature type="non-terminal residue" evidence="18">
    <location>
        <position position="880"/>
    </location>
</feature>
<dbReference type="CDD" id="cd20435">
    <property type="entry name" value="Tudor_TDRD12_rpt2"/>
    <property type="match status" value="1"/>
</dbReference>
<evidence type="ECO:0000313" key="18">
    <source>
        <dbReference type="EMBL" id="NWT00988.1"/>
    </source>
</evidence>
<feature type="non-terminal residue" evidence="18">
    <location>
        <position position="1"/>
    </location>
</feature>
<evidence type="ECO:0000259" key="17">
    <source>
        <dbReference type="PROSITE" id="PS51203"/>
    </source>
</evidence>
<keyword evidence="2" id="KW-0217">Developmental protein</keyword>
<feature type="domain" description="CS" evidence="17">
    <location>
        <begin position="768"/>
        <end position="854"/>
    </location>
</feature>
<dbReference type="Pfam" id="PF00567">
    <property type="entry name" value="TUDOR"/>
    <property type="match status" value="1"/>
</dbReference>
<organism evidence="18 19">
    <name type="scientific">Mionectes macconnelli</name>
    <name type="common">McConnell's flycatcher</name>
    <dbReference type="NCBI Taxonomy" id="254557"/>
    <lineage>
        <taxon>Eukaryota</taxon>
        <taxon>Metazoa</taxon>
        <taxon>Chordata</taxon>
        <taxon>Craniata</taxon>
        <taxon>Vertebrata</taxon>
        <taxon>Euteleostomi</taxon>
        <taxon>Archelosauria</taxon>
        <taxon>Archosauria</taxon>
        <taxon>Dinosauria</taxon>
        <taxon>Saurischia</taxon>
        <taxon>Theropoda</taxon>
        <taxon>Coelurosauria</taxon>
        <taxon>Aves</taxon>
        <taxon>Neognathae</taxon>
        <taxon>Neoaves</taxon>
        <taxon>Telluraves</taxon>
        <taxon>Australaves</taxon>
        <taxon>Passeriformes</taxon>
        <taxon>Tyrannidae</taxon>
        <taxon>Mionectes</taxon>
    </lineage>
</organism>
<protein>
    <recommendedName>
        <fullName evidence="1">RNA helicase</fullName>
        <ecNumber evidence="1">3.6.4.13</ecNumber>
    </recommendedName>
</protein>
<keyword evidence="11" id="KW-0469">Meiosis</keyword>
<keyword evidence="10" id="KW-0943">RNA-mediated gene silencing</keyword>
<comment type="catalytic activity">
    <reaction evidence="12">
        <text>ATP + H2O = ADP + phosphate + H(+)</text>
        <dbReference type="Rhea" id="RHEA:13065"/>
        <dbReference type="ChEBI" id="CHEBI:15377"/>
        <dbReference type="ChEBI" id="CHEBI:15378"/>
        <dbReference type="ChEBI" id="CHEBI:30616"/>
        <dbReference type="ChEBI" id="CHEBI:43474"/>
        <dbReference type="ChEBI" id="CHEBI:456216"/>
        <dbReference type="EC" id="3.6.4.13"/>
    </reaction>
</comment>
<dbReference type="GO" id="GO:0005524">
    <property type="term" value="F:ATP binding"/>
    <property type="evidence" value="ECO:0007669"/>
    <property type="project" value="UniProtKB-KW"/>
</dbReference>
<keyword evidence="19" id="KW-1185">Reference proteome</keyword>
<dbReference type="Gene3D" id="2.30.30.140">
    <property type="match status" value="1"/>
</dbReference>
<evidence type="ECO:0000259" key="15">
    <source>
        <dbReference type="PROSITE" id="PS50103"/>
    </source>
</evidence>
<dbReference type="InterPro" id="IPR011545">
    <property type="entry name" value="DEAD/DEAH_box_helicase_dom"/>
</dbReference>
<dbReference type="GO" id="GO:0042078">
    <property type="term" value="P:germ-line stem cell division"/>
    <property type="evidence" value="ECO:0007669"/>
    <property type="project" value="TreeGrafter"/>
</dbReference>
<evidence type="ECO:0000256" key="1">
    <source>
        <dbReference type="ARBA" id="ARBA00012552"/>
    </source>
</evidence>
<evidence type="ECO:0000256" key="4">
    <source>
        <dbReference type="ARBA" id="ARBA00022741"/>
    </source>
</evidence>
<proteinExistence type="predicted"/>
<evidence type="ECO:0000256" key="9">
    <source>
        <dbReference type="ARBA" id="ARBA00022871"/>
    </source>
</evidence>
<dbReference type="GO" id="GO:0007283">
    <property type="term" value="P:spermatogenesis"/>
    <property type="evidence" value="ECO:0007669"/>
    <property type="project" value="UniProtKB-KW"/>
</dbReference>
<sequence length="880" mass="99540">QSLQNLGEGKNFVFLSKKIEPSSVLKTAPLSDALKKELAQNKFSGPNFTESYCWPPVAWGCDVVAISRQGNDPLLYIPPVLTFLQLKSACQALPHTSGPLALIVCPVWKKAQLVFDLLKTYKKGCRDLHPVLITLEQNKEAASHMETRGCEVLVTTPHSLLRLLEHKNWLLCRLCHLVLDEIEVLLSDTTEQVFTILDCYKKATARVWGNPPHQIIAVGTQWNKHIPSLMEEFMNDPYIVITVIEEAAICGNVQQVVQPCMNSSKIAELLKVLDFTHTNLQKVLVFTDSVNEVEMIHKALKSNSIVTLKKHKESKCNVNCVSERWRKMHSSGTPVVLVLTDDCLEPLGITDATCVIHFSFPSLRIFGQRLQSMTDNFCTLRKDSVDQEHTNAKSVILLTENSQCHAPEILGYLKHAEGEIPQQLHDLAAKVLESEEGEKLSRPLCASLKTFGICRNRTACPDRHQINVSIDMAQNIPNEIIKTPERVMILPLHIVHATNYFGRIVEKENDQYTTLAEQMQNYFEVPGHRIFVDTVEKSAFYGLCEGALFHRVQVVDIPAKEEENFVCKVTIKYIDEGRTSQVSSDQLLRLPARFQSLPPQAMEFIVCRVKPTDNEIEWNPKVTDHICRKIKGRLHHAKIVHTLGKTVWVDPVIRVSSLSNVKVWINEYNIRSEILSTGLGTDNPEHLAEIQKLCRHMEVSNYAENLEHFIKEDTADLEEVSSPQDMSREEDSPESCNTSGKMFLNVVFSDDVAQTEEAEDPVLRQHLCYHPEIKWFQDNKTVTLKVKIPSAADTKCEFSKGKVVFSARSGEKLYLADLELQESVFAEKSTCVVKDTEAVIVLAKEKQGAWCKLLKKKNIHVSLDFEHWEEPEEESSLSVG</sequence>
<evidence type="ECO:0000259" key="16">
    <source>
        <dbReference type="PROSITE" id="PS51194"/>
    </source>
</evidence>
<dbReference type="FunFam" id="3.40.50.300:FF:001416">
    <property type="entry name" value="Tudor domain containing 12"/>
    <property type="match status" value="1"/>
</dbReference>
<evidence type="ECO:0000256" key="10">
    <source>
        <dbReference type="ARBA" id="ARBA00023158"/>
    </source>
</evidence>
<dbReference type="SUPFAM" id="SSF52540">
    <property type="entry name" value="P-loop containing nucleoside triphosphate hydrolases"/>
    <property type="match status" value="2"/>
</dbReference>
<evidence type="ECO:0000256" key="11">
    <source>
        <dbReference type="ARBA" id="ARBA00023254"/>
    </source>
</evidence>
<dbReference type="GO" id="GO:0051321">
    <property type="term" value="P:meiotic cell cycle"/>
    <property type="evidence" value="ECO:0007669"/>
    <property type="project" value="UniProtKB-KW"/>
</dbReference>
<dbReference type="GO" id="GO:0031047">
    <property type="term" value="P:regulatory ncRNA-mediated gene silencing"/>
    <property type="evidence" value="ECO:0007669"/>
    <property type="project" value="UniProtKB-KW"/>
</dbReference>
<evidence type="ECO:0000256" key="6">
    <source>
        <dbReference type="ARBA" id="ARBA00022801"/>
    </source>
</evidence>
<feature type="zinc finger region" description="C3H1-type" evidence="13">
    <location>
        <begin position="439"/>
        <end position="467"/>
    </location>
</feature>
<dbReference type="InterPro" id="IPR001650">
    <property type="entry name" value="Helicase_C-like"/>
</dbReference>
<keyword evidence="9" id="KW-0744">Spermatogenesis</keyword>
<dbReference type="Pfam" id="PF04969">
    <property type="entry name" value="CS"/>
    <property type="match status" value="1"/>
</dbReference>
<evidence type="ECO:0000256" key="14">
    <source>
        <dbReference type="SAM" id="MobiDB-lite"/>
    </source>
</evidence>
<evidence type="ECO:0000256" key="12">
    <source>
        <dbReference type="ARBA" id="ARBA00047984"/>
    </source>
</evidence>
<keyword evidence="7 18" id="KW-0347">Helicase</keyword>
<dbReference type="PANTHER" id="PTHR22655">
    <property type="entry name" value="ATP-DEPENDENT RNA HELICASE TDRD12-RELATED"/>
    <property type="match status" value="1"/>
</dbReference>
<dbReference type="AlphaFoldDB" id="A0A7K5K453"/>
<evidence type="ECO:0000256" key="8">
    <source>
        <dbReference type="ARBA" id="ARBA00022840"/>
    </source>
</evidence>
<dbReference type="SUPFAM" id="SSF49764">
    <property type="entry name" value="HSP20-like chaperones"/>
    <property type="match status" value="1"/>
</dbReference>
<dbReference type="InterPro" id="IPR035437">
    <property type="entry name" value="SNase_OB-fold_sf"/>
</dbReference>
<dbReference type="InterPro" id="IPR027417">
    <property type="entry name" value="P-loop_NTPase"/>
</dbReference>
<evidence type="ECO:0000313" key="19">
    <source>
        <dbReference type="Proteomes" id="UP000525714"/>
    </source>
</evidence>
<dbReference type="EC" id="3.6.4.13" evidence="1"/>
<keyword evidence="3" id="KW-0677">Repeat</keyword>
<gene>
    <name evidence="18" type="primary">Rm62</name>
    <name evidence="18" type="ORF">MIOMAC_R15280</name>
</gene>
<dbReference type="SUPFAM" id="SSF63748">
    <property type="entry name" value="Tudor/PWWP/MBT"/>
    <property type="match status" value="1"/>
</dbReference>
<keyword evidence="13" id="KW-0479">Metal-binding</keyword>
<comment type="caution">
    <text evidence="18">The sequence shown here is derived from an EMBL/GenBank/DDBJ whole genome shotgun (WGS) entry which is preliminary data.</text>
</comment>
<keyword evidence="13" id="KW-0863">Zinc-finger</keyword>
<dbReference type="EMBL" id="VYZC01000291">
    <property type="protein sequence ID" value="NWT00988.1"/>
    <property type="molecule type" value="Genomic_DNA"/>
</dbReference>
<dbReference type="PANTHER" id="PTHR22655:SF2">
    <property type="entry name" value="ATP-DEPENDENT RNA HELICASE TDRD12-RELATED"/>
    <property type="match status" value="1"/>
</dbReference>
<name>A0A7K5K453_9TYRA</name>
<evidence type="ECO:0000256" key="13">
    <source>
        <dbReference type="PROSITE-ProRule" id="PRU00723"/>
    </source>
</evidence>
<dbReference type="InterPro" id="IPR007052">
    <property type="entry name" value="CS_dom"/>
</dbReference>
<keyword evidence="5" id="KW-0221">Differentiation</keyword>
<dbReference type="PROSITE" id="PS51203">
    <property type="entry name" value="CS"/>
    <property type="match status" value="1"/>
</dbReference>
<feature type="domain" description="C3H1-type" evidence="15">
    <location>
        <begin position="439"/>
        <end position="467"/>
    </location>
</feature>
<evidence type="ECO:0000256" key="3">
    <source>
        <dbReference type="ARBA" id="ARBA00022737"/>
    </source>
</evidence>
<dbReference type="GO" id="GO:0008270">
    <property type="term" value="F:zinc ion binding"/>
    <property type="evidence" value="ECO:0007669"/>
    <property type="project" value="UniProtKB-KW"/>
</dbReference>
<dbReference type="GO" id="GO:0003676">
    <property type="term" value="F:nucleic acid binding"/>
    <property type="evidence" value="ECO:0007669"/>
    <property type="project" value="InterPro"/>
</dbReference>
<dbReference type="Pfam" id="PF00270">
    <property type="entry name" value="DEAD"/>
    <property type="match status" value="1"/>
</dbReference>
<feature type="region of interest" description="Disordered" evidence="14">
    <location>
        <begin position="717"/>
        <end position="737"/>
    </location>
</feature>
<dbReference type="Proteomes" id="UP000525714">
    <property type="component" value="Unassembled WGS sequence"/>
</dbReference>
<dbReference type="InterPro" id="IPR002999">
    <property type="entry name" value="Tudor"/>
</dbReference>
<dbReference type="PROSITE" id="PS51194">
    <property type="entry name" value="HELICASE_CTER"/>
    <property type="match status" value="1"/>
</dbReference>
<dbReference type="InterPro" id="IPR000571">
    <property type="entry name" value="Znf_CCCH"/>
</dbReference>
<evidence type="ECO:0000256" key="7">
    <source>
        <dbReference type="ARBA" id="ARBA00022806"/>
    </source>
</evidence>
<dbReference type="GO" id="GO:0003724">
    <property type="term" value="F:RNA helicase activity"/>
    <property type="evidence" value="ECO:0007669"/>
    <property type="project" value="UniProtKB-EC"/>
</dbReference>
<keyword evidence="8" id="KW-0067">ATP-binding</keyword>
<dbReference type="GO" id="GO:0016787">
    <property type="term" value="F:hydrolase activity"/>
    <property type="evidence" value="ECO:0007669"/>
    <property type="project" value="UniProtKB-KW"/>
</dbReference>
<dbReference type="InterPro" id="IPR008978">
    <property type="entry name" value="HSP20-like_chaperone"/>
</dbReference>
<evidence type="ECO:0000256" key="2">
    <source>
        <dbReference type="ARBA" id="ARBA00022473"/>
    </source>
</evidence>
<feature type="domain" description="Helicase C-terminal" evidence="16">
    <location>
        <begin position="268"/>
        <end position="428"/>
    </location>
</feature>
<dbReference type="PROSITE" id="PS50103">
    <property type="entry name" value="ZF_C3H1"/>
    <property type="match status" value="1"/>
</dbReference>
<dbReference type="Gene3D" id="2.40.50.90">
    <property type="match status" value="1"/>
</dbReference>
<dbReference type="Gene3D" id="2.60.40.790">
    <property type="match status" value="1"/>
</dbReference>
<evidence type="ECO:0000256" key="5">
    <source>
        <dbReference type="ARBA" id="ARBA00022782"/>
    </source>
</evidence>
<accession>A0A7K5K453</accession>
<dbReference type="Gene3D" id="3.40.50.300">
    <property type="entry name" value="P-loop containing nucleotide triphosphate hydrolases"/>
    <property type="match status" value="2"/>
</dbReference>
<keyword evidence="13" id="KW-0862">Zinc</keyword>
<keyword evidence="6" id="KW-0378">Hydrolase</keyword>
<reference evidence="18 19" key="1">
    <citation type="submission" date="2019-09" db="EMBL/GenBank/DDBJ databases">
        <title>Bird 10,000 Genomes (B10K) Project - Family phase.</title>
        <authorList>
            <person name="Zhang G."/>
        </authorList>
    </citation>
    <scope>NUCLEOTIDE SEQUENCE [LARGE SCALE GENOMIC DNA]</scope>
    <source>
        <strain evidence="18">B10K-DU-003-16</strain>
        <tissue evidence="18">Mixed tissue sample</tissue>
    </source>
</reference>